<dbReference type="GO" id="GO:0005886">
    <property type="term" value="C:plasma membrane"/>
    <property type="evidence" value="ECO:0007669"/>
    <property type="project" value="TreeGrafter"/>
</dbReference>
<feature type="transmembrane region" description="Helical" evidence="7">
    <location>
        <begin position="392"/>
        <end position="411"/>
    </location>
</feature>
<feature type="transmembrane region" description="Helical" evidence="7">
    <location>
        <begin position="113"/>
        <end position="131"/>
    </location>
</feature>
<keyword evidence="6 7" id="KW-0472">Membrane</keyword>
<evidence type="ECO:0000259" key="8">
    <source>
        <dbReference type="PROSITE" id="PS51202"/>
    </source>
</evidence>
<feature type="transmembrane region" description="Helical" evidence="7">
    <location>
        <begin position="6"/>
        <end position="21"/>
    </location>
</feature>
<evidence type="ECO:0000256" key="1">
    <source>
        <dbReference type="ARBA" id="ARBA00004141"/>
    </source>
</evidence>
<evidence type="ECO:0000313" key="9">
    <source>
        <dbReference type="EMBL" id="WBE25766.1"/>
    </source>
</evidence>
<dbReference type="GO" id="GO:0008324">
    <property type="term" value="F:monoatomic cation transmembrane transporter activity"/>
    <property type="evidence" value="ECO:0007669"/>
    <property type="project" value="InterPro"/>
</dbReference>
<dbReference type="InterPro" id="IPR036721">
    <property type="entry name" value="RCK_C_sf"/>
</dbReference>
<evidence type="ECO:0000256" key="7">
    <source>
        <dbReference type="SAM" id="Phobius"/>
    </source>
</evidence>
<feature type="transmembrane region" description="Helical" evidence="7">
    <location>
        <begin position="179"/>
        <end position="199"/>
    </location>
</feature>
<keyword evidence="2" id="KW-0813">Transport</keyword>
<feature type="transmembrane region" description="Helical" evidence="7">
    <location>
        <begin position="528"/>
        <end position="546"/>
    </location>
</feature>
<feature type="transmembrane region" description="Helical" evidence="7">
    <location>
        <begin position="90"/>
        <end position="107"/>
    </location>
</feature>
<feature type="transmembrane region" description="Helical" evidence="7">
    <location>
        <begin position="56"/>
        <end position="78"/>
    </location>
</feature>
<accession>A0AAF0AKR2</accession>
<evidence type="ECO:0000256" key="4">
    <source>
        <dbReference type="ARBA" id="ARBA00022737"/>
    </source>
</evidence>
<sequence length="588" mass="63563">MTFEIFLVLLITLAAMTLFVTEKLRIDAIAILVLVSLTLLDLVSPSQALSGFSNPATITVASMFILAAGLQNSGALAGIQRLLSAARSPLQFMLMLFGLLALIAPFVNNTAVVAIFIPIVIAASLKVGLAPSKTLIPLSYVAQMMGVVTLIGSSTNLLVNSIAKDLGHSGFSMFEFLPLAAICAVAGCLYLLTFGRWLLPDVRSADLDNLYEFGHYISELKVTEDSKLLGKTVEEAKLSKHYNVYILELLRDGEKYWSPRSEELREGDILLARGVWSDLETLKDEQKLEFNTQTDFQLKGAKQEKSVLAEVMIAPQSRAAGRLLAVLNRSWRYNASVMGVQRRGQVVRKQLNSLRLRIGDILLLALPEKDLAALRKDKSVIVISQREAQQKFGWRAPFAIAVMAAVVSVSALGWLPIALSALTGAVAMTLAGCIHADDVYESTDWSIVILIAGLLPLGIAMSSSGAAQFLVDNSIGLVSHLGPHVVLAVLYLMALALGELMSNSAAAVLLTPIGFSTAQLMGADPTPFLIAITFAASTSFMTPVGYQTNMMVYNAGGYKFSDFIKVGLPLNSIFWVLGVIFIPIFWPF</sequence>
<dbReference type="Gene3D" id="3.30.70.1450">
    <property type="entry name" value="Regulator of K+ conductance, C-terminal domain"/>
    <property type="match status" value="2"/>
</dbReference>
<dbReference type="PROSITE" id="PS01271">
    <property type="entry name" value="NA_SULFATE"/>
    <property type="match status" value="1"/>
</dbReference>
<keyword evidence="10" id="KW-1185">Reference proteome</keyword>
<dbReference type="InterPro" id="IPR006037">
    <property type="entry name" value="RCK_C"/>
</dbReference>
<dbReference type="PROSITE" id="PS51202">
    <property type="entry name" value="RCK_C"/>
    <property type="match status" value="2"/>
</dbReference>
<dbReference type="InterPro" id="IPR031312">
    <property type="entry name" value="Na/sul_symport_CS"/>
</dbReference>
<evidence type="ECO:0000256" key="5">
    <source>
        <dbReference type="ARBA" id="ARBA00022989"/>
    </source>
</evidence>
<keyword evidence="4" id="KW-0677">Repeat</keyword>
<dbReference type="SUPFAM" id="SSF116726">
    <property type="entry name" value="TrkA C-terminal domain-like"/>
    <property type="match status" value="2"/>
</dbReference>
<evidence type="ECO:0000256" key="6">
    <source>
        <dbReference type="ARBA" id="ARBA00023136"/>
    </source>
</evidence>
<organism evidence="9 10">
    <name type="scientific">Denitrificimonas caeni</name>
    <dbReference type="NCBI Taxonomy" id="521720"/>
    <lineage>
        <taxon>Bacteria</taxon>
        <taxon>Pseudomonadati</taxon>
        <taxon>Pseudomonadota</taxon>
        <taxon>Gammaproteobacteria</taxon>
        <taxon>Pseudomonadales</taxon>
        <taxon>Pseudomonadaceae</taxon>
        <taxon>Denitrificimonas</taxon>
    </lineage>
</organism>
<feature type="domain" description="RCK C-terminal" evidence="8">
    <location>
        <begin position="205"/>
        <end position="288"/>
    </location>
</feature>
<protein>
    <submittedName>
        <fullName evidence="9">SLC13 family permease</fullName>
    </submittedName>
</protein>
<dbReference type="Proteomes" id="UP001212189">
    <property type="component" value="Chromosome"/>
</dbReference>
<evidence type="ECO:0000256" key="2">
    <source>
        <dbReference type="ARBA" id="ARBA00022448"/>
    </source>
</evidence>
<feature type="transmembrane region" description="Helical" evidence="7">
    <location>
        <begin position="477"/>
        <end position="497"/>
    </location>
</feature>
<dbReference type="CDD" id="cd01115">
    <property type="entry name" value="SLC13_permease"/>
    <property type="match status" value="1"/>
</dbReference>
<dbReference type="EMBL" id="CP114976">
    <property type="protein sequence ID" value="WBE25766.1"/>
    <property type="molecule type" value="Genomic_DNA"/>
</dbReference>
<dbReference type="Pfam" id="PF02080">
    <property type="entry name" value="TrkA_C"/>
    <property type="match status" value="1"/>
</dbReference>
<gene>
    <name evidence="9" type="ORF">O6P33_02685</name>
</gene>
<dbReference type="RefSeq" id="WP_269818708.1">
    <property type="nucleotide sequence ID" value="NZ_CP114976.1"/>
</dbReference>
<feature type="transmembrane region" description="Helical" evidence="7">
    <location>
        <begin position="138"/>
        <end position="159"/>
    </location>
</feature>
<feature type="transmembrane region" description="Helical" evidence="7">
    <location>
        <begin position="566"/>
        <end position="586"/>
    </location>
</feature>
<dbReference type="Pfam" id="PF03600">
    <property type="entry name" value="CitMHS"/>
    <property type="match status" value="1"/>
</dbReference>
<evidence type="ECO:0000256" key="3">
    <source>
        <dbReference type="ARBA" id="ARBA00022692"/>
    </source>
</evidence>
<keyword evidence="3 7" id="KW-0812">Transmembrane</keyword>
<feature type="domain" description="RCK C-terminal" evidence="8">
    <location>
        <begin position="295"/>
        <end position="380"/>
    </location>
</feature>
<dbReference type="GO" id="GO:0006813">
    <property type="term" value="P:potassium ion transport"/>
    <property type="evidence" value="ECO:0007669"/>
    <property type="project" value="InterPro"/>
</dbReference>
<dbReference type="InterPro" id="IPR051679">
    <property type="entry name" value="DASS-Related_Transporters"/>
</dbReference>
<dbReference type="PANTHER" id="PTHR43652:SF2">
    <property type="entry name" value="BASIC AMINO ACID ANTIPORTER YFCC-RELATED"/>
    <property type="match status" value="1"/>
</dbReference>
<proteinExistence type="predicted"/>
<feature type="transmembrane region" description="Helical" evidence="7">
    <location>
        <begin position="448"/>
        <end position="471"/>
    </location>
</feature>
<dbReference type="KEGG" id="dce:O6P33_02685"/>
<comment type="subcellular location">
    <subcellularLocation>
        <location evidence="1">Membrane</location>
        <topology evidence="1">Multi-pass membrane protein</topology>
    </subcellularLocation>
</comment>
<reference evidence="9 10" key="1">
    <citation type="submission" date="2022-12" db="EMBL/GenBank/DDBJ databases">
        <title>Coexistence and Characterization of a Novel Tigecycline Resistance gene tet(X) variant and blaNDM-1 in a Pseudomonas caeni Isolate of Chicken Origin.</title>
        <authorList>
            <person name="Lu X."/>
            <person name="Zhang L."/>
            <person name="Li R."/>
            <person name="Wang Z."/>
        </authorList>
    </citation>
    <scope>NUCLEOTIDE SEQUENCE [LARGE SCALE GENOMIC DNA]</scope>
    <source>
        <strain evidence="9 10">CE14</strain>
    </source>
</reference>
<dbReference type="AlphaFoldDB" id="A0AAF0AKR2"/>
<dbReference type="InterPro" id="IPR004680">
    <property type="entry name" value="Cit_transptr-like_dom"/>
</dbReference>
<dbReference type="PANTHER" id="PTHR43652">
    <property type="entry name" value="BASIC AMINO ACID ANTIPORTER YFCC-RELATED"/>
    <property type="match status" value="1"/>
</dbReference>
<name>A0AAF0AKR2_9GAMM</name>
<feature type="transmembrane region" description="Helical" evidence="7">
    <location>
        <begin position="28"/>
        <end position="44"/>
    </location>
</feature>
<evidence type="ECO:0000313" key="10">
    <source>
        <dbReference type="Proteomes" id="UP001212189"/>
    </source>
</evidence>
<keyword evidence="5 7" id="KW-1133">Transmembrane helix</keyword>